<dbReference type="Proteomes" id="UP000248790">
    <property type="component" value="Unassembled WGS sequence"/>
</dbReference>
<keyword evidence="1" id="KW-0472">Membrane</keyword>
<evidence type="ECO:0000313" key="3">
    <source>
        <dbReference type="Proteomes" id="UP000248790"/>
    </source>
</evidence>
<keyword evidence="1" id="KW-0812">Transmembrane</keyword>
<evidence type="ECO:0000313" key="2">
    <source>
        <dbReference type="EMBL" id="RAJ94182.1"/>
    </source>
</evidence>
<gene>
    <name evidence="2" type="ORF">LX87_04066</name>
</gene>
<dbReference type="AlphaFoldDB" id="A0A327WS82"/>
<keyword evidence="3" id="KW-1185">Reference proteome</keyword>
<comment type="caution">
    <text evidence="2">The sequence shown here is derived from an EMBL/GenBank/DDBJ whole genome shotgun (WGS) entry which is preliminary data.</text>
</comment>
<sequence>MAKNGWTAIRFKGLYGKDVQEELLYPWIIQPFLTSLAVFLASYPALN</sequence>
<dbReference type="EMBL" id="QLMC01000005">
    <property type="protein sequence ID" value="RAJ94182.1"/>
    <property type="molecule type" value="Genomic_DNA"/>
</dbReference>
<organism evidence="2 3">
    <name type="scientific">Larkinella arboricola</name>
    <dbReference type="NCBI Taxonomy" id="643671"/>
    <lineage>
        <taxon>Bacteria</taxon>
        <taxon>Pseudomonadati</taxon>
        <taxon>Bacteroidota</taxon>
        <taxon>Cytophagia</taxon>
        <taxon>Cytophagales</taxon>
        <taxon>Spirosomataceae</taxon>
        <taxon>Larkinella</taxon>
    </lineage>
</organism>
<evidence type="ECO:0000256" key="1">
    <source>
        <dbReference type="SAM" id="Phobius"/>
    </source>
</evidence>
<reference evidence="2 3" key="1">
    <citation type="submission" date="2018-06" db="EMBL/GenBank/DDBJ databases">
        <title>Genomic Encyclopedia of Archaeal and Bacterial Type Strains, Phase II (KMG-II): from individual species to whole genera.</title>
        <authorList>
            <person name="Goeker M."/>
        </authorList>
    </citation>
    <scope>NUCLEOTIDE SEQUENCE [LARGE SCALE GENOMIC DNA]</scope>
    <source>
        <strain evidence="2 3">DSM 21851</strain>
    </source>
</reference>
<name>A0A327WS82_LARAB</name>
<protein>
    <submittedName>
        <fullName evidence="2">Uncharacterized protein</fullName>
    </submittedName>
</protein>
<accession>A0A327WS82</accession>
<feature type="transmembrane region" description="Helical" evidence="1">
    <location>
        <begin position="24"/>
        <end position="46"/>
    </location>
</feature>
<proteinExistence type="predicted"/>
<keyword evidence="1" id="KW-1133">Transmembrane helix</keyword>